<accession>A0A423XIY0</accession>
<proteinExistence type="inferred from homology"/>
<comment type="caution">
    <text evidence="5">The sequence shown here is derived from an EMBL/GenBank/DDBJ whole genome shotgun (WGS) entry which is preliminary data.</text>
</comment>
<feature type="compositionally biased region" description="Polar residues" evidence="4">
    <location>
        <begin position="15"/>
        <end position="26"/>
    </location>
</feature>
<dbReference type="InParanoid" id="A0A423XIY0"/>
<evidence type="ECO:0000256" key="4">
    <source>
        <dbReference type="SAM" id="MobiDB-lite"/>
    </source>
</evidence>
<feature type="region of interest" description="Disordered" evidence="4">
    <location>
        <begin position="1"/>
        <end position="26"/>
    </location>
</feature>
<dbReference type="PANTHER" id="PTHR24320">
    <property type="entry name" value="RETINOL DEHYDROGENASE"/>
    <property type="match status" value="1"/>
</dbReference>
<dbReference type="InterPro" id="IPR036291">
    <property type="entry name" value="NAD(P)-bd_dom_sf"/>
</dbReference>
<dbReference type="SUPFAM" id="SSF51735">
    <property type="entry name" value="NAD(P)-binding Rossmann-fold domains"/>
    <property type="match status" value="1"/>
</dbReference>
<dbReference type="EMBL" id="LKEB01000006">
    <property type="protein sequence ID" value="ROW16230.1"/>
    <property type="molecule type" value="Genomic_DNA"/>
</dbReference>
<organism evidence="5 6">
    <name type="scientific">Cytospora leucostoma</name>
    <dbReference type="NCBI Taxonomy" id="1230097"/>
    <lineage>
        <taxon>Eukaryota</taxon>
        <taxon>Fungi</taxon>
        <taxon>Dikarya</taxon>
        <taxon>Ascomycota</taxon>
        <taxon>Pezizomycotina</taxon>
        <taxon>Sordariomycetes</taxon>
        <taxon>Sordariomycetidae</taxon>
        <taxon>Diaporthales</taxon>
        <taxon>Cytosporaceae</taxon>
        <taxon>Cytospora</taxon>
    </lineage>
</organism>
<dbReference type="PANTHER" id="PTHR24320:SF252">
    <property type="entry name" value="DEHYDROGENASE_REDUCTASE FAMILY PROTEIN, PUTATIVE (AFU_ORTHOLOGUE AFUA_3G08550)-RELATED"/>
    <property type="match status" value="1"/>
</dbReference>
<comment type="similarity">
    <text evidence="1">Belongs to the short-chain dehydrogenases/reductases (SDR) family.</text>
</comment>
<keyword evidence="6" id="KW-1185">Reference proteome</keyword>
<gene>
    <name evidence="5" type="ORF">VPNG_01974</name>
</gene>
<evidence type="ECO:0000256" key="1">
    <source>
        <dbReference type="ARBA" id="ARBA00006484"/>
    </source>
</evidence>
<keyword evidence="3" id="KW-0560">Oxidoreductase</keyword>
<name>A0A423XIY0_9PEZI</name>
<dbReference type="STRING" id="1230097.A0A423XIY0"/>
<dbReference type="AlphaFoldDB" id="A0A423XIY0"/>
<evidence type="ECO:0008006" key="7">
    <source>
        <dbReference type="Google" id="ProtNLM"/>
    </source>
</evidence>
<reference evidence="5 6" key="1">
    <citation type="submission" date="2015-09" db="EMBL/GenBank/DDBJ databases">
        <title>Host preference determinants of Valsa canker pathogens revealed by comparative genomics.</title>
        <authorList>
            <person name="Yin Z."/>
            <person name="Huang L."/>
        </authorList>
    </citation>
    <scope>NUCLEOTIDE SEQUENCE [LARGE SCALE GENOMIC DNA]</scope>
    <source>
        <strain evidence="5 6">SXYLt</strain>
    </source>
</reference>
<dbReference type="OrthoDB" id="191139at2759"/>
<evidence type="ECO:0000313" key="5">
    <source>
        <dbReference type="EMBL" id="ROW16230.1"/>
    </source>
</evidence>
<protein>
    <recommendedName>
        <fullName evidence="7">Ketoreductase (KR) domain-containing protein</fullName>
    </recommendedName>
</protein>
<evidence type="ECO:0000256" key="3">
    <source>
        <dbReference type="ARBA" id="ARBA00023002"/>
    </source>
</evidence>
<sequence>MEFEEGSSDGEDRNNTLGTHASTTQAISLDITPEEEASKFQFLRRQFFTAAPVLSRRDVHLGGRTAIVTWANGGIGLECSRQLLDLGLTKLILAVRDEAKGEAARQTLTARGALEPSQTVEAWKLDHAFLRTNYLSTALLVLLLLRVFERARSTARQPETSPGRIVVESSDTAAWAKFGEKNQAPLLQAFDDEAKWDTFDRYATTKLLGQLFGTELSELVPPSLAIVNCAHPGLCYGSGLARELGLAVAVFIRIVGRSAALGARTLVHAAINSDGSSHGQYVEDGKLRP</sequence>
<keyword evidence="2" id="KW-0521">NADP</keyword>
<evidence type="ECO:0000256" key="2">
    <source>
        <dbReference type="ARBA" id="ARBA00022857"/>
    </source>
</evidence>
<dbReference type="Gene3D" id="3.40.50.720">
    <property type="entry name" value="NAD(P)-binding Rossmann-like Domain"/>
    <property type="match status" value="2"/>
</dbReference>
<dbReference type="Proteomes" id="UP000285146">
    <property type="component" value="Unassembled WGS sequence"/>
</dbReference>
<evidence type="ECO:0000313" key="6">
    <source>
        <dbReference type="Proteomes" id="UP000285146"/>
    </source>
</evidence>
<dbReference type="GO" id="GO:0016491">
    <property type="term" value="F:oxidoreductase activity"/>
    <property type="evidence" value="ECO:0007669"/>
    <property type="project" value="UniProtKB-KW"/>
</dbReference>